<evidence type="ECO:0000313" key="11">
    <source>
        <dbReference type="Proteomes" id="UP000475928"/>
    </source>
</evidence>
<dbReference type="GO" id="GO:0003677">
    <property type="term" value="F:DNA binding"/>
    <property type="evidence" value="ECO:0007669"/>
    <property type="project" value="UniProtKB-KW"/>
</dbReference>
<reference evidence="10 11" key="1">
    <citation type="submission" date="2020-02" db="EMBL/GenBank/DDBJ databases">
        <title>Draft genome sequence of Lactococcus sp. Hs20B0-1.</title>
        <authorList>
            <person name="Noda S."/>
            <person name="Yuki M."/>
            <person name="Ohkuma M."/>
        </authorList>
    </citation>
    <scope>NUCLEOTIDE SEQUENCE [LARGE SCALE GENOMIC DNA]</scope>
    <source>
        <strain evidence="10 11">Hs20B0-1</strain>
    </source>
</reference>
<comment type="subcellular location">
    <subcellularLocation>
        <location evidence="1 7">Cytoplasm</location>
    </subcellularLocation>
</comment>
<dbReference type="Pfam" id="PF02863">
    <property type="entry name" value="Arg_repressor_C"/>
    <property type="match status" value="1"/>
</dbReference>
<evidence type="ECO:0000256" key="1">
    <source>
        <dbReference type="ARBA" id="ARBA00004496"/>
    </source>
</evidence>
<comment type="function">
    <text evidence="7">Regulates arginine biosynthesis genes.</text>
</comment>
<dbReference type="RefSeq" id="WP_172354621.1">
    <property type="nucleotide sequence ID" value="NZ_BLLH01000001.1"/>
</dbReference>
<keyword evidence="3 7" id="KW-0963">Cytoplasm</keyword>
<dbReference type="InterPro" id="IPR020900">
    <property type="entry name" value="Arg_repress_DNA-bd"/>
</dbReference>
<evidence type="ECO:0000256" key="3">
    <source>
        <dbReference type="ARBA" id="ARBA00022490"/>
    </source>
</evidence>
<keyword evidence="6 7" id="KW-0804">Transcription</keyword>
<dbReference type="PANTHER" id="PTHR34471:SF1">
    <property type="entry name" value="ARGININE REPRESSOR"/>
    <property type="match status" value="1"/>
</dbReference>
<dbReference type="PRINTS" id="PR01467">
    <property type="entry name" value="ARGREPRESSOR"/>
</dbReference>
<feature type="domain" description="Arginine repressor C-terminal" evidence="9">
    <location>
        <begin position="77"/>
        <end position="142"/>
    </location>
</feature>
<dbReference type="Proteomes" id="UP000475928">
    <property type="component" value="Unassembled WGS sequence"/>
</dbReference>
<dbReference type="GO" id="GO:0005737">
    <property type="term" value="C:cytoplasm"/>
    <property type="evidence" value="ECO:0007669"/>
    <property type="project" value="UniProtKB-SubCell"/>
</dbReference>
<organism evidence="10 11">
    <name type="scientific">Pseudolactococcus insecticola</name>
    <dbReference type="NCBI Taxonomy" id="2709158"/>
    <lineage>
        <taxon>Bacteria</taxon>
        <taxon>Bacillati</taxon>
        <taxon>Bacillota</taxon>
        <taxon>Bacilli</taxon>
        <taxon>Lactobacillales</taxon>
        <taxon>Streptococcaceae</taxon>
        <taxon>Pseudolactococcus</taxon>
    </lineage>
</organism>
<dbReference type="InterPro" id="IPR036388">
    <property type="entry name" value="WH-like_DNA-bd_sf"/>
</dbReference>
<evidence type="ECO:0000313" key="10">
    <source>
        <dbReference type="EMBL" id="GFH39731.1"/>
    </source>
</evidence>
<dbReference type="EMBL" id="BLLH01000001">
    <property type="protein sequence ID" value="GFH39731.1"/>
    <property type="molecule type" value="Genomic_DNA"/>
</dbReference>
<evidence type="ECO:0000259" key="8">
    <source>
        <dbReference type="Pfam" id="PF01316"/>
    </source>
</evidence>
<dbReference type="GO" id="GO:0034618">
    <property type="term" value="F:arginine binding"/>
    <property type="evidence" value="ECO:0007669"/>
    <property type="project" value="InterPro"/>
</dbReference>
<evidence type="ECO:0000256" key="7">
    <source>
        <dbReference type="HAMAP-Rule" id="MF_00173"/>
    </source>
</evidence>
<gene>
    <name evidence="10" type="primary">ahrC</name>
    <name evidence="7" type="synonym">argR</name>
    <name evidence="10" type="ORF">Hs20B_01290</name>
</gene>
<dbReference type="AlphaFoldDB" id="A0A6A0B5C2"/>
<evidence type="ECO:0000256" key="4">
    <source>
        <dbReference type="ARBA" id="ARBA00023015"/>
    </source>
</evidence>
<comment type="similarity">
    <text evidence="2 7">Belongs to the ArgR family.</text>
</comment>
<dbReference type="InterPro" id="IPR020899">
    <property type="entry name" value="Arg_repress_C"/>
</dbReference>
<evidence type="ECO:0000256" key="5">
    <source>
        <dbReference type="ARBA" id="ARBA00023125"/>
    </source>
</evidence>
<keyword evidence="5 7" id="KW-0238">DNA-binding</keyword>
<dbReference type="InterPro" id="IPR001669">
    <property type="entry name" value="Arg_repress"/>
</dbReference>
<keyword evidence="7" id="KW-0055">Arginine biosynthesis</keyword>
<dbReference type="GO" id="GO:0003700">
    <property type="term" value="F:DNA-binding transcription factor activity"/>
    <property type="evidence" value="ECO:0007669"/>
    <property type="project" value="UniProtKB-UniRule"/>
</dbReference>
<dbReference type="Pfam" id="PF01316">
    <property type="entry name" value="Arg_repressor"/>
    <property type="match status" value="1"/>
</dbReference>
<dbReference type="GO" id="GO:1900079">
    <property type="term" value="P:regulation of arginine biosynthetic process"/>
    <property type="evidence" value="ECO:0007669"/>
    <property type="project" value="UniProtKB-UniRule"/>
</dbReference>
<protein>
    <recommendedName>
        <fullName evidence="7">Arginine repressor</fullName>
    </recommendedName>
</protein>
<name>A0A6A0B5C2_9LACT</name>
<keyword evidence="4 7" id="KW-0805">Transcription regulation</keyword>
<evidence type="ECO:0000256" key="6">
    <source>
        <dbReference type="ARBA" id="ARBA00023163"/>
    </source>
</evidence>
<accession>A0A6A0B5C2</accession>
<dbReference type="GO" id="GO:0006526">
    <property type="term" value="P:L-arginine biosynthetic process"/>
    <property type="evidence" value="ECO:0007669"/>
    <property type="project" value="UniProtKB-UniPathway"/>
</dbReference>
<dbReference type="PANTHER" id="PTHR34471">
    <property type="entry name" value="ARGININE REPRESSOR"/>
    <property type="match status" value="1"/>
</dbReference>
<keyword evidence="11" id="KW-1185">Reference proteome</keyword>
<keyword evidence="7" id="KW-0678">Repressor</keyword>
<dbReference type="SUPFAM" id="SSF55252">
    <property type="entry name" value="C-terminal domain of arginine repressor"/>
    <property type="match status" value="1"/>
</dbReference>
<dbReference type="SUPFAM" id="SSF46785">
    <property type="entry name" value="Winged helix' DNA-binding domain"/>
    <property type="match status" value="1"/>
</dbReference>
<dbReference type="GO" id="GO:0051259">
    <property type="term" value="P:protein complex oligomerization"/>
    <property type="evidence" value="ECO:0007669"/>
    <property type="project" value="InterPro"/>
</dbReference>
<dbReference type="InterPro" id="IPR036390">
    <property type="entry name" value="WH_DNA-bd_sf"/>
</dbReference>
<dbReference type="Gene3D" id="3.30.1360.40">
    <property type="match status" value="1"/>
</dbReference>
<dbReference type="HAMAP" id="MF_00173">
    <property type="entry name" value="Arg_repressor"/>
    <property type="match status" value="1"/>
</dbReference>
<dbReference type="InterPro" id="IPR036251">
    <property type="entry name" value="Arg_repress_C_sf"/>
</dbReference>
<evidence type="ECO:0000256" key="2">
    <source>
        <dbReference type="ARBA" id="ARBA00008316"/>
    </source>
</evidence>
<evidence type="ECO:0000259" key="9">
    <source>
        <dbReference type="Pfam" id="PF02863"/>
    </source>
</evidence>
<comment type="caution">
    <text evidence="10">The sequence shown here is derived from an EMBL/GenBank/DDBJ whole genome shotgun (WGS) entry which is preliminary data.</text>
</comment>
<feature type="domain" description="Arginine repressor DNA-binding" evidence="8">
    <location>
        <begin position="1"/>
        <end position="68"/>
    </location>
</feature>
<dbReference type="UniPathway" id="UPA00068"/>
<sequence>MKKSERIKLIEKLLVEREIKTQDDLVNALLDLKVAVTQATVSRDMRELRLVKVPAQTGGYRYAMPDGTRQNADVELLKSVVESIKVQGNQLAIQTSPGSAMIIKNRLLTRFGELIFTVLADDDTVLVIALSEADAGAIYEILMG</sequence>
<proteinExistence type="inferred from homology"/>
<keyword evidence="7" id="KW-0028">Amino-acid biosynthesis</keyword>
<comment type="pathway">
    <text evidence="7">Amino-acid biosynthesis; L-arginine biosynthesis [regulation].</text>
</comment>
<dbReference type="Gene3D" id="1.10.10.10">
    <property type="entry name" value="Winged helix-like DNA-binding domain superfamily/Winged helix DNA-binding domain"/>
    <property type="match status" value="1"/>
</dbReference>